<protein>
    <submittedName>
        <fullName evidence="3">Uncharacterized protein</fullName>
    </submittedName>
</protein>
<name>A0A1F5MFP4_9BACT</name>
<evidence type="ECO:0000256" key="1">
    <source>
        <dbReference type="ARBA" id="ARBA00022676"/>
    </source>
</evidence>
<dbReference type="CDD" id="cd06533">
    <property type="entry name" value="Glyco_transf_WecG_TagA"/>
    <property type="match status" value="1"/>
</dbReference>
<accession>A0A1F5MFP4</accession>
<organism evidence="3 4">
    <name type="scientific">Candidatus Daviesbacteria bacterium RIFCSPLOWO2_02_FULL_36_8</name>
    <dbReference type="NCBI Taxonomy" id="1797793"/>
    <lineage>
        <taxon>Bacteria</taxon>
        <taxon>Candidatus Daviesiibacteriota</taxon>
    </lineage>
</organism>
<comment type="caution">
    <text evidence="3">The sequence shown here is derived from an EMBL/GenBank/DDBJ whole genome shotgun (WGS) entry which is preliminary data.</text>
</comment>
<evidence type="ECO:0000313" key="3">
    <source>
        <dbReference type="EMBL" id="OGE64186.1"/>
    </source>
</evidence>
<dbReference type="Proteomes" id="UP000183317">
    <property type="component" value="Unassembled WGS sequence"/>
</dbReference>
<dbReference type="PANTHER" id="PTHR34136:SF1">
    <property type="entry name" value="UDP-N-ACETYL-D-MANNOSAMINURONIC ACID TRANSFERASE"/>
    <property type="match status" value="1"/>
</dbReference>
<dbReference type="PANTHER" id="PTHR34136">
    <property type="match status" value="1"/>
</dbReference>
<evidence type="ECO:0000313" key="4">
    <source>
        <dbReference type="Proteomes" id="UP000183317"/>
    </source>
</evidence>
<dbReference type="InterPro" id="IPR004629">
    <property type="entry name" value="WecG_TagA_CpsF"/>
</dbReference>
<evidence type="ECO:0000256" key="2">
    <source>
        <dbReference type="ARBA" id="ARBA00022679"/>
    </source>
</evidence>
<keyword evidence="2" id="KW-0808">Transferase</keyword>
<gene>
    <name evidence="3" type="ORF">A3J13_01000</name>
</gene>
<proteinExistence type="predicted"/>
<reference evidence="3 4" key="1">
    <citation type="journal article" date="2016" name="Nat. Commun.">
        <title>Thousands of microbial genomes shed light on interconnected biogeochemical processes in an aquifer system.</title>
        <authorList>
            <person name="Anantharaman K."/>
            <person name="Brown C.T."/>
            <person name="Hug L.A."/>
            <person name="Sharon I."/>
            <person name="Castelle C.J."/>
            <person name="Probst A.J."/>
            <person name="Thomas B.C."/>
            <person name="Singh A."/>
            <person name="Wilkins M.J."/>
            <person name="Karaoz U."/>
            <person name="Brodie E.L."/>
            <person name="Williams K.H."/>
            <person name="Hubbard S.S."/>
            <person name="Banfield J.F."/>
        </authorList>
    </citation>
    <scope>NUCLEOTIDE SEQUENCE [LARGE SCALE GENOMIC DNA]</scope>
</reference>
<dbReference type="Pfam" id="PF03808">
    <property type="entry name" value="Glyco_tran_WecG"/>
    <property type="match status" value="1"/>
</dbReference>
<dbReference type="GO" id="GO:0016758">
    <property type="term" value="F:hexosyltransferase activity"/>
    <property type="evidence" value="ECO:0007669"/>
    <property type="project" value="TreeGrafter"/>
</dbReference>
<dbReference type="AlphaFoldDB" id="A0A1F5MFP4"/>
<keyword evidence="1" id="KW-0328">Glycosyltransferase</keyword>
<sequence length="260" mass="29190">MANVLGVKIDDITMEEAVERVKHYLLTEPKGKVLQAKRAGFYIVTPNPEFLVAAQNDKVFKSILKMADLSIPDGVGLKLTGKVKNTVYGIDLMEELIALSADYGFTIGLLGGKDGVAKKTSECLLRNYPKLKISYVSSGGSVDKDGNPEEVYSMKYKVYRENKENKTSLHTPYSIPHTDLLFVAFGHGKQEKWIANNLKEIPVKVAMGVGGAFDYISGEIPRAPRIIRSLGFEWLFRLILQPWRIKRQLALLKYLLLIWI</sequence>
<dbReference type="NCBIfam" id="TIGR00696">
    <property type="entry name" value="wecG_tagA_cpsF"/>
    <property type="match status" value="1"/>
</dbReference>
<dbReference type="EMBL" id="MFDU01000031">
    <property type="protein sequence ID" value="OGE64186.1"/>
    <property type="molecule type" value="Genomic_DNA"/>
</dbReference>